<name>A0ABD0N6C7_CIRMR</name>
<evidence type="ECO:0000313" key="1">
    <source>
        <dbReference type="EMBL" id="KAL0157670.1"/>
    </source>
</evidence>
<dbReference type="EMBL" id="JAMKFB020000023">
    <property type="protein sequence ID" value="KAL0157670.1"/>
    <property type="molecule type" value="Genomic_DNA"/>
</dbReference>
<feature type="non-terminal residue" evidence="1">
    <location>
        <position position="56"/>
    </location>
</feature>
<dbReference type="Proteomes" id="UP001529510">
    <property type="component" value="Unassembled WGS sequence"/>
</dbReference>
<gene>
    <name evidence="1" type="ORF">M9458_045746</name>
</gene>
<protein>
    <submittedName>
        <fullName evidence="1">Uncharacterized protein</fullName>
    </submittedName>
</protein>
<accession>A0ABD0N6C7</accession>
<proteinExistence type="predicted"/>
<sequence>LFRCWVTTACPVWMTVINYRTRTLLFMRFSAVPTSHPLAPFMKRLSLQNYEDTTFP</sequence>
<evidence type="ECO:0000313" key="2">
    <source>
        <dbReference type="Proteomes" id="UP001529510"/>
    </source>
</evidence>
<keyword evidence="2" id="KW-1185">Reference proteome</keyword>
<feature type="non-terminal residue" evidence="1">
    <location>
        <position position="1"/>
    </location>
</feature>
<reference evidence="1 2" key="1">
    <citation type="submission" date="2024-05" db="EMBL/GenBank/DDBJ databases">
        <title>Genome sequencing and assembly of Indian major carp, Cirrhinus mrigala (Hamilton, 1822).</title>
        <authorList>
            <person name="Mohindra V."/>
            <person name="Chowdhury L.M."/>
            <person name="Lal K."/>
            <person name="Jena J.K."/>
        </authorList>
    </citation>
    <scope>NUCLEOTIDE SEQUENCE [LARGE SCALE GENOMIC DNA]</scope>
    <source>
        <strain evidence="1">CM1030</strain>
        <tissue evidence="1">Blood</tissue>
    </source>
</reference>
<dbReference type="AlphaFoldDB" id="A0ABD0N6C7"/>
<comment type="caution">
    <text evidence="1">The sequence shown here is derived from an EMBL/GenBank/DDBJ whole genome shotgun (WGS) entry which is preliminary data.</text>
</comment>
<organism evidence="1 2">
    <name type="scientific">Cirrhinus mrigala</name>
    <name type="common">Mrigala</name>
    <dbReference type="NCBI Taxonomy" id="683832"/>
    <lineage>
        <taxon>Eukaryota</taxon>
        <taxon>Metazoa</taxon>
        <taxon>Chordata</taxon>
        <taxon>Craniata</taxon>
        <taxon>Vertebrata</taxon>
        <taxon>Euteleostomi</taxon>
        <taxon>Actinopterygii</taxon>
        <taxon>Neopterygii</taxon>
        <taxon>Teleostei</taxon>
        <taxon>Ostariophysi</taxon>
        <taxon>Cypriniformes</taxon>
        <taxon>Cyprinidae</taxon>
        <taxon>Labeoninae</taxon>
        <taxon>Labeonini</taxon>
        <taxon>Cirrhinus</taxon>
    </lineage>
</organism>